<feature type="chain" id="PRO_5030804378" evidence="1">
    <location>
        <begin position="21"/>
        <end position="312"/>
    </location>
</feature>
<proteinExistence type="predicted"/>
<evidence type="ECO:0000313" key="3">
    <source>
        <dbReference type="Proteomes" id="UP000526408"/>
    </source>
</evidence>
<accession>A0A7X6GWY0</accession>
<keyword evidence="3" id="KW-1185">Reference proteome</keyword>
<organism evidence="2 3">
    <name type="scientific">Roseicyclus persicicus</name>
    <dbReference type="NCBI Taxonomy" id="2650661"/>
    <lineage>
        <taxon>Bacteria</taxon>
        <taxon>Pseudomonadati</taxon>
        <taxon>Pseudomonadota</taxon>
        <taxon>Alphaproteobacteria</taxon>
        <taxon>Rhodobacterales</taxon>
        <taxon>Roseobacteraceae</taxon>
        <taxon>Roseicyclus</taxon>
    </lineage>
</organism>
<name>A0A7X6GWY0_9RHOB</name>
<dbReference type="Proteomes" id="UP000526408">
    <property type="component" value="Unassembled WGS sequence"/>
</dbReference>
<feature type="signal peptide" evidence="1">
    <location>
        <begin position="1"/>
        <end position="20"/>
    </location>
</feature>
<dbReference type="EMBL" id="JAAZQQ010000001">
    <property type="protein sequence ID" value="NKX43833.1"/>
    <property type="molecule type" value="Genomic_DNA"/>
</dbReference>
<protein>
    <submittedName>
        <fullName evidence="2">Uncharacterized protein</fullName>
    </submittedName>
</protein>
<dbReference type="RefSeq" id="WP_168622175.1">
    <property type="nucleotide sequence ID" value="NZ_JAAZQQ010000001.1"/>
</dbReference>
<gene>
    <name evidence="2" type="ORF">HCU73_04460</name>
</gene>
<comment type="caution">
    <text evidence="2">The sequence shown here is derived from an EMBL/GenBank/DDBJ whole genome shotgun (WGS) entry which is preliminary data.</text>
</comment>
<dbReference type="AlphaFoldDB" id="A0A7X6GWY0"/>
<keyword evidence="1" id="KW-0732">Signal</keyword>
<evidence type="ECO:0000313" key="2">
    <source>
        <dbReference type="EMBL" id="NKX43833.1"/>
    </source>
</evidence>
<evidence type="ECO:0000256" key="1">
    <source>
        <dbReference type="SAM" id="SignalP"/>
    </source>
</evidence>
<sequence>MKTTIIATLAALGSALPAAAQSLLTPVSVSVQRYDEIVSPNGNAGLSCCAPLVLESGPGADFYHVRMVFDAGFSETVDRISISSNDITLWLPGAAEGQRTVGRYDYVGVFEDGSPSIFARRPRDWPAETEQGFLEAVWLVPDGVTAATVHIGPADALLQVPIDLNVAPTQPVTPGQTLQVAVTGFGAEPALALTTRISGQDLAGRVVPTAGQALRLELTATPLMSTATDAQAGENRAFMQAESFALVGPDGLPLSYLGYETSDGVRTRWSISSSWTDQPRPSELTLYYLGAPTAGTWTVYYLQDPVAQFNLQ</sequence>
<reference evidence="2 3" key="1">
    <citation type="submission" date="2020-04" db="EMBL/GenBank/DDBJ databases">
        <authorList>
            <person name="Yoon J."/>
        </authorList>
    </citation>
    <scope>NUCLEOTIDE SEQUENCE [LARGE SCALE GENOMIC DNA]</scope>
    <source>
        <strain evidence="2 3">KMU-115</strain>
    </source>
</reference>